<dbReference type="InterPro" id="IPR005939">
    <property type="entry name" value="BLH_phosphatase-like"/>
</dbReference>
<keyword evidence="4" id="KW-1185">Reference proteome</keyword>
<dbReference type="InterPro" id="IPR051682">
    <property type="entry name" value="Mito_Persulfide_Diox"/>
</dbReference>
<dbReference type="GO" id="GO:0006749">
    <property type="term" value="P:glutathione metabolic process"/>
    <property type="evidence" value="ECO:0007669"/>
    <property type="project" value="InterPro"/>
</dbReference>
<name>A0A844DGP7_9BURK</name>
<dbReference type="NCBIfam" id="NF040641">
    <property type="entry name" value="bifunc_ST_SDO"/>
    <property type="match status" value="1"/>
</dbReference>
<evidence type="ECO:0000256" key="1">
    <source>
        <dbReference type="ARBA" id="ARBA00022723"/>
    </source>
</evidence>
<dbReference type="Gene3D" id="3.90.190.10">
    <property type="entry name" value="Protein tyrosine phosphatase superfamily"/>
    <property type="match status" value="1"/>
</dbReference>
<proteinExistence type="predicted"/>
<dbReference type="InterPro" id="IPR053449">
    <property type="entry name" value="MBL-like_hydrolase"/>
</dbReference>
<feature type="domain" description="Metallo-beta-lactamase" evidence="2">
    <location>
        <begin position="156"/>
        <end position="345"/>
    </location>
</feature>
<dbReference type="InterPro" id="IPR044528">
    <property type="entry name" value="POD-like_MBL-fold"/>
</dbReference>
<dbReference type="Pfam" id="PF00753">
    <property type="entry name" value="Lactamase_B"/>
    <property type="match status" value="1"/>
</dbReference>
<dbReference type="GO" id="GO:0070813">
    <property type="term" value="P:hydrogen sulfide metabolic process"/>
    <property type="evidence" value="ECO:0007669"/>
    <property type="project" value="TreeGrafter"/>
</dbReference>
<evidence type="ECO:0000313" key="3">
    <source>
        <dbReference type="EMBL" id="MRW87519.1"/>
    </source>
</evidence>
<dbReference type="Proteomes" id="UP000439986">
    <property type="component" value="Unassembled WGS sequence"/>
</dbReference>
<keyword evidence="3" id="KW-0378">Hydrolase</keyword>
<comment type="caution">
    <text evidence="3">The sequence shown here is derived from an EMBL/GenBank/DDBJ whole genome shotgun (WGS) entry which is preliminary data.</text>
</comment>
<organism evidence="3 4">
    <name type="scientific">Duganella aquatilis</name>
    <dbReference type="NCBI Taxonomy" id="2666082"/>
    <lineage>
        <taxon>Bacteria</taxon>
        <taxon>Pseudomonadati</taxon>
        <taxon>Pseudomonadota</taxon>
        <taxon>Betaproteobacteria</taxon>
        <taxon>Burkholderiales</taxon>
        <taxon>Oxalobacteraceae</taxon>
        <taxon>Telluria group</taxon>
        <taxon>Duganella</taxon>
    </lineage>
</organism>
<dbReference type="SUPFAM" id="SSF52799">
    <property type="entry name" value="(Phosphotyrosine protein) phosphatases II"/>
    <property type="match status" value="1"/>
</dbReference>
<dbReference type="PANTHER" id="PTHR43084:SF1">
    <property type="entry name" value="PERSULFIDE DIOXYGENASE ETHE1, MITOCHONDRIAL"/>
    <property type="match status" value="1"/>
</dbReference>
<dbReference type="InterPro" id="IPR001279">
    <property type="entry name" value="Metallo-B-lactamas"/>
</dbReference>
<accession>A0A844DGP7</accession>
<dbReference type="GO" id="GO:0016787">
    <property type="term" value="F:hydrolase activity"/>
    <property type="evidence" value="ECO:0007669"/>
    <property type="project" value="UniProtKB-KW"/>
</dbReference>
<dbReference type="GO" id="GO:0046872">
    <property type="term" value="F:metal ion binding"/>
    <property type="evidence" value="ECO:0007669"/>
    <property type="project" value="UniProtKB-KW"/>
</dbReference>
<dbReference type="AlphaFoldDB" id="A0A844DGP7"/>
<dbReference type="InterPro" id="IPR029021">
    <property type="entry name" value="Prot-tyrosine_phosphatase-like"/>
</dbReference>
<sequence>MPVIKLSDKLSIGPQPMLADFALLAAEGYDTVINNRPGFEDAMQPSPEAEAQAAQSAGMVYKFIPITLANITEADVRAFQDAVAGTDGSVLAHCKSGLRSATLHVIGEVLDGRLAQNEIPKMADYWQLNLSEATRWLDQHSQRTPHVHGFYDNRTGSVQYVIVDPSTLHCAVIDPVLDFDEKSGSTATVSADAILAFIADEGLFLEWILETHPHADHFSAAQYMKRRSGALVATSARVVEVQRLWQSIYNLPQLLTDGSQWDRLWLDDEVFTIGSLDVTVLSSPGHTPASVTYLAGDAAFVHDTLFMPDSGTARADFPGGDAGQLWDSIAAILKLPDATRLFTGHDYPPDGRSPRWETTVAEQKTRNVHVAGSDRAQFIARREGRDRTLPMPKLLLPALQINIAAGHLPEQEANGRSYLKIPLNTFPGVAW</sequence>
<keyword evidence="1" id="KW-0479">Metal-binding</keyword>
<dbReference type="SUPFAM" id="SSF56281">
    <property type="entry name" value="Metallo-hydrolase/oxidoreductase"/>
    <property type="match status" value="1"/>
</dbReference>
<dbReference type="SMART" id="SM00849">
    <property type="entry name" value="Lactamase_B"/>
    <property type="match status" value="1"/>
</dbReference>
<dbReference type="InterPro" id="IPR036866">
    <property type="entry name" value="RibonucZ/Hydroxyglut_hydro"/>
</dbReference>
<dbReference type="PANTHER" id="PTHR43084">
    <property type="entry name" value="PERSULFIDE DIOXYGENASE ETHE1"/>
    <property type="match status" value="1"/>
</dbReference>
<dbReference type="GO" id="GO:0050313">
    <property type="term" value="F:sulfur dioxygenase activity"/>
    <property type="evidence" value="ECO:0007669"/>
    <property type="project" value="InterPro"/>
</dbReference>
<gene>
    <name evidence="3" type="ORF">GJ698_25950</name>
</gene>
<dbReference type="Gene3D" id="3.60.15.10">
    <property type="entry name" value="Ribonuclease Z/Hydroxyacylglutathione hydrolase-like"/>
    <property type="match status" value="1"/>
</dbReference>
<dbReference type="CDD" id="cd07724">
    <property type="entry name" value="POD-like_MBL-fold"/>
    <property type="match status" value="1"/>
</dbReference>
<evidence type="ECO:0000313" key="4">
    <source>
        <dbReference type="Proteomes" id="UP000439986"/>
    </source>
</evidence>
<reference evidence="3 4" key="1">
    <citation type="submission" date="2019-11" db="EMBL/GenBank/DDBJ databases">
        <title>Novel species isolated from a subtropical stream in China.</title>
        <authorList>
            <person name="Lu H."/>
        </authorList>
    </citation>
    <scope>NUCLEOTIDE SEQUENCE [LARGE SCALE GENOMIC DNA]</scope>
    <source>
        <strain evidence="3 4">FT26W</strain>
    </source>
</reference>
<dbReference type="Pfam" id="PF04273">
    <property type="entry name" value="BLH_phosphatase"/>
    <property type="match status" value="1"/>
</dbReference>
<evidence type="ECO:0000259" key="2">
    <source>
        <dbReference type="SMART" id="SM00849"/>
    </source>
</evidence>
<protein>
    <submittedName>
        <fullName evidence="3">MBL fold metallo-hydrolase</fullName>
    </submittedName>
</protein>
<dbReference type="EMBL" id="WKJL01000028">
    <property type="protein sequence ID" value="MRW87519.1"/>
    <property type="molecule type" value="Genomic_DNA"/>
</dbReference>